<dbReference type="AlphaFoldDB" id="A0A2P5P7D9"/>
<dbReference type="PANTHER" id="PTHR36115">
    <property type="entry name" value="PROLINE-RICH ANTIGEN HOMOLOG-RELATED"/>
    <property type="match status" value="1"/>
</dbReference>
<organism evidence="8 9">
    <name type="scientific">Dehalogenimonas etheniformans</name>
    <dbReference type="NCBI Taxonomy" id="1536648"/>
    <lineage>
        <taxon>Bacteria</taxon>
        <taxon>Bacillati</taxon>
        <taxon>Chloroflexota</taxon>
        <taxon>Dehalococcoidia</taxon>
        <taxon>Dehalococcoidales</taxon>
        <taxon>Dehalococcoidaceae</taxon>
        <taxon>Dehalogenimonas</taxon>
    </lineage>
</organism>
<evidence type="ECO:0000256" key="4">
    <source>
        <dbReference type="ARBA" id="ARBA00022989"/>
    </source>
</evidence>
<dbReference type="InterPro" id="IPR010432">
    <property type="entry name" value="RDD"/>
</dbReference>
<evidence type="ECO:0000256" key="1">
    <source>
        <dbReference type="ARBA" id="ARBA00004651"/>
    </source>
</evidence>
<dbReference type="GO" id="GO:0005886">
    <property type="term" value="C:plasma membrane"/>
    <property type="evidence" value="ECO:0007669"/>
    <property type="project" value="UniProtKB-SubCell"/>
</dbReference>
<dbReference type="InterPro" id="IPR051791">
    <property type="entry name" value="Pra-immunoreactive"/>
</dbReference>
<protein>
    <submittedName>
        <fullName evidence="8">RDD family protein</fullName>
    </submittedName>
</protein>
<dbReference type="Pfam" id="PF06271">
    <property type="entry name" value="RDD"/>
    <property type="match status" value="1"/>
</dbReference>
<evidence type="ECO:0000256" key="5">
    <source>
        <dbReference type="ARBA" id="ARBA00023136"/>
    </source>
</evidence>
<dbReference type="OrthoDB" id="9793824at2"/>
<feature type="domain" description="RDD" evidence="7">
    <location>
        <begin position="28"/>
        <end position="163"/>
    </location>
</feature>
<keyword evidence="5 6" id="KW-0472">Membrane</keyword>
<name>A0A2P5P7D9_9CHLR</name>
<dbReference type="PANTHER" id="PTHR36115:SF4">
    <property type="entry name" value="MEMBRANE PROTEIN"/>
    <property type="match status" value="1"/>
</dbReference>
<evidence type="ECO:0000256" key="6">
    <source>
        <dbReference type="SAM" id="Phobius"/>
    </source>
</evidence>
<feature type="transmembrane region" description="Helical" evidence="6">
    <location>
        <begin position="76"/>
        <end position="100"/>
    </location>
</feature>
<evidence type="ECO:0000256" key="2">
    <source>
        <dbReference type="ARBA" id="ARBA00022475"/>
    </source>
</evidence>
<dbReference type="Proteomes" id="UP000235653">
    <property type="component" value="Unassembled WGS sequence"/>
</dbReference>
<comment type="caution">
    <text evidence="8">The sequence shown here is derived from an EMBL/GenBank/DDBJ whole genome shotgun (WGS) entry which is preliminary data.</text>
</comment>
<comment type="subcellular location">
    <subcellularLocation>
        <location evidence="1">Cell membrane</location>
        <topology evidence="1">Multi-pass membrane protein</topology>
    </subcellularLocation>
</comment>
<reference evidence="8 9" key="1">
    <citation type="journal article" date="2017" name="ISME J.">
        <title>Grape pomace compost harbors organohalide-respiring Dehalogenimonas species with novel reductive dehalogenase genes.</title>
        <authorList>
            <person name="Yang Y."/>
            <person name="Higgins S.A."/>
            <person name="Yan J."/>
            <person name="Simsir B."/>
            <person name="Chourey K."/>
            <person name="Iyer R."/>
            <person name="Hettich R.L."/>
            <person name="Baldwin B."/>
            <person name="Ogles D.M."/>
            <person name="Loffler F.E."/>
        </authorList>
    </citation>
    <scope>NUCLEOTIDE SEQUENCE [LARGE SCALE GENOMIC DNA]</scope>
    <source>
        <strain evidence="8 9">GP</strain>
    </source>
</reference>
<keyword evidence="2" id="KW-1003">Cell membrane</keyword>
<proteinExistence type="predicted"/>
<keyword evidence="3 6" id="KW-0812">Transmembrane</keyword>
<keyword evidence="4 6" id="KW-1133">Transmembrane helix</keyword>
<feature type="transmembrane region" description="Helical" evidence="6">
    <location>
        <begin position="34"/>
        <end position="56"/>
    </location>
</feature>
<dbReference type="EMBL" id="JQAN02000009">
    <property type="protein sequence ID" value="PPD58217.1"/>
    <property type="molecule type" value="Genomic_DNA"/>
</dbReference>
<keyword evidence="9" id="KW-1185">Reference proteome</keyword>
<evidence type="ECO:0000259" key="7">
    <source>
        <dbReference type="Pfam" id="PF06271"/>
    </source>
</evidence>
<evidence type="ECO:0000313" key="9">
    <source>
        <dbReference type="Proteomes" id="UP000235653"/>
    </source>
</evidence>
<gene>
    <name evidence="8" type="ORF">JP09_005350</name>
</gene>
<feature type="transmembrane region" description="Helical" evidence="6">
    <location>
        <begin position="131"/>
        <end position="150"/>
    </location>
</feature>
<evidence type="ECO:0000313" key="8">
    <source>
        <dbReference type="EMBL" id="PPD58217.1"/>
    </source>
</evidence>
<sequence length="185" mass="20505">MCHDCKCVPRSDALMPEPTKGTIALEFAGFWRRFGAYVIDAIVLGAIFAVLEPLLWPDFGKFFNFTTSFDSNYWVGQLRALANVISTILSGIYFIVFWVWRGQTLGMMVAGVKVIRTDGTPIDTGRAVVRYLGYLISIIAVFLGFIWIAFDAHKQGWHDKLAETYVVKIPAVPEAHAATPPTAAA</sequence>
<evidence type="ECO:0000256" key="3">
    <source>
        <dbReference type="ARBA" id="ARBA00022692"/>
    </source>
</evidence>
<accession>A0A2P5P7D9</accession>